<dbReference type="EMBL" id="JAJOZR010000001">
    <property type="protein sequence ID" value="MCD7107624.1"/>
    <property type="molecule type" value="Genomic_DNA"/>
</dbReference>
<evidence type="ECO:0000256" key="2">
    <source>
        <dbReference type="ARBA" id="ARBA00023002"/>
    </source>
</evidence>
<comment type="caution">
    <text evidence="4">The sequence shown here is derived from an EMBL/GenBank/DDBJ whole genome shotgun (WGS) entry which is preliminary data.</text>
</comment>
<dbReference type="AlphaFoldDB" id="A0A9X1NPG8"/>
<protein>
    <submittedName>
        <fullName evidence="4">NAD(P)H-dependent oxidoreductase</fullName>
    </submittedName>
</protein>
<evidence type="ECO:0000256" key="1">
    <source>
        <dbReference type="ARBA" id="ARBA00006252"/>
    </source>
</evidence>
<evidence type="ECO:0000313" key="5">
    <source>
        <dbReference type="Proteomes" id="UP001139089"/>
    </source>
</evidence>
<dbReference type="Pfam" id="PF02525">
    <property type="entry name" value="Flavodoxin_2"/>
    <property type="match status" value="1"/>
</dbReference>
<proteinExistence type="inferred from homology"/>
<evidence type="ECO:0000259" key="3">
    <source>
        <dbReference type="Pfam" id="PF02525"/>
    </source>
</evidence>
<organism evidence="4 5">
    <name type="scientific">Rhizobium quercicola</name>
    <dbReference type="NCBI Taxonomy" id="2901226"/>
    <lineage>
        <taxon>Bacteria</taxon>
        <taxon>Pseudomonadati</taxon>
        <taxon>Pseudomonadota</taxon>
        <taxon>Alphaproteobacteria</taxon>
        <taxon>Hyphomicrobiales</taxon>
        <taxon>Rhizobiaceae</taxon>
        <taxon>Rhizobium/Agrobacterium group</taxon>
        <taxon>Rhizobium</taxon>
    </lineage>
</organism>
<keyword evidence="5" id="KW-1185">Reference proteome</keyword>
<reference evidence="4" key="1">
    <citation type="submission" date="2021-12" db="EMBL/GenBank/DDBJ databases">
        <authorList>
            <person name="Li Y."/>
        </authorList>
    </citation>
    <scope>NUCLEOTIDE SEQUENCE</scope>
    <source>
        <strain evidence="4">DKSPLA3</strain>
    </source>
</reference>
<dbReference type="InterPro" id="IPR051545">
    <property type="entry name" value="NAD(P)H_dehydrogenase_qn"/>
</dbReference>
<dbReference type="GO" id="GO:0003955">
    <property type="term" value="F:NAD(P)H dehydrogenase (quinone) activity"/>
    <property type="evidence" value="ECO:0007669"/>
    <property type="project" value="TreeGrafter"/>
</dbReference>
<accession>A0A9X1NPG8</accession>
<dbReference type="InterPro" id="IPR003680">
    <property type="entry name" value="Flavodoxin_fold"/>
</dbReference>
<name>A0A9X1NPG8_9HYPH</name>
<keyword evidence="2" id="KW-0560">Oxidoreductase</keyword>
<dbReference type="PANTHER" id="PTHR10204:SF34">
    <property type="entry name" value="NAD(P)H DEHYDROGENASE [QUINONE] 1 ISOFORM 1"/>
    <property type="match status" value="1"/>
</dbReference>
<gene>
    <name evidence="4" type="ORF">LRX75_01100</name>
</gene>
<feature type="domain" description="Flavodoxin-like fold" evidence="3">
    <location>
        <begin position="3"/>
        <end position="143"/>
    </location>
</feature>
<dbReference type="GO" id="GO:0005829">
    <property type="term" value="C:cytosol"/>
    <property type="evidence" value="ECO:0007669"/>
    <property type="project" value="TreeGrafter"/>
</dbReference>
<dbReference type="SUPFAM" id="SSF52218">
    <property type="entry name" value="Flavoproteins"/>
    <property type="match status" value="1"/>
</dbReference>
<sequence>MARILLIHAHPVETSYSAQLRDVARQALEARGHAVDLLSLYDEGFDAVLSREERLNYHDEAINITPEIAPYVARIRAADAVVLVHPVWNFGLPAILKGFFDRVFVPGVAFRMAAGDKGKLVRILHNVKTVAVITTYGGPRFRAMLVGDPPRKVARRVLWAIFRPKRPVRYLALYNMNGNGPAELEAFKAKVAKAMAAI</sequence>
<comment type="similarity">
    <text evidence="1">Belongs to the NAD(P)H dehydrogenase (quinone) family.</text>
</comment>
<dbReference type="PANTHER" id="PTHR10204">
    <property type="entry name" value="NAD P H OXIDOREDUCTASE-RELATED"/>
    <property type="match status" value="1"/>
</dbReference>
<dbReference type="Proteomes" id="UP001139089">
    <property type="component" value="Unassembled WGS sequence"/>
</dbReference>
<evidence type="ECO:0000313" key="4">
    <source>
        <dbReference type="EMBL" id="MCD7107624.1"/>
    </source>
</evidence>
<dbReference type="Gene3D" id="3.40.50.360">
    <property type="match status" value="1"/>
</dbReference>
<dbReference type="RefSeq" id="WP_231811365.1">
    <property type="nucleotide sequence ID" value="NZ_JAJOZR010000001.1"/>
</dbReference>
<dbReference type="InterPro" id="IPR029039">
    <property type="entry name" value="Flavoprotein-like_sf"/>
</dbReference>